<dbReference type="PANTHER" id="PTHR33223">
    <property type="entry name" value="CCHC-TYPE DOMAIN-CONTAINING PROTEIN"/>
    <property type="match status" value="1"/>
</dbReference>
<sequence length="311" mass="35225">MKDEDPLKHLEKFDRICALQKINNVTEDALKLRLFPFSLSGHALAWESSIQPGTVTTWEQCKHAFLAKFFPHVKNCSAKENIASFTQHRDGLALVENVALSDGNYPEEYDRSDRGDSSVNDEKHKKEIKTLNDKLDKILTGQQKQVHFVCEDDVNQEGEDQQTEEVCYMSNQGGYYKGYNTNNNTNLSYRSTNVENPQDQVYPPQQNQNQGGQQTFTSSVVTPKGFWQSEPRLNSSPSREQLQSGLRYETMLQQLIKGQTSGATELNTKLAEINNKVDCSYNDLNKKLESLNSKVQHLEAKSHNIPSSSKG</sequence>
<protein>
    <recommendedName>
        <fullName evidence="3">Retrotransposon gag domain-containing protein</fullName>
    </recommendedName>
</protein>
<dbReference type="EMBL" id="CACVBM020001339">
    <property type="protein sequence ID" value="CAA7046112.1"/>
    <property type="molecule type" value="Genomic_DNA"/>
</dbReference>
<evidence type="ECO:0000313" key="4">
    <source>
        <dbReference type="EMBL" id="CAA7046112.1"/>
    </source>
</evidence>
<dbReference type="AlphaFoldDB" id="A0A6D2K1J5"/>
<accession>A0A6D2K1J5</accession>
<feature type="domain" description="Retrotransposon gag" evidence="3">
    <location>
        <begin position="33"/>
        <end position="90"/>
    </location>
</feature>
<feature type="compositionally biased region" description="Basic and acidic residues" evidence="2">
    <location>
        <begin position="108"/>
        <end position="125"/>
    </location>
</feature>
<name>A0A6D2K1J5_9BRAS</name>
<feature type="non-terminal residue" evidence="4">
    <location>
        <position position="311"/>
    </location>
</feature>
<organism evidence="4 5">
    <name type="scientific">Microthlaspi erraticum</name>
    <dbReference type="NCBI Taxonomy" id="1685480"/>
    <lineage>
        <taxon>Eukaryota</taxon>
        <taxon>Viridiplantae</taxon>
        <taxon>Streptophyta</taxon>
        <taxon>Embryophyta</taxon>
        <taxon>Tracheophyta</taxon>
        <taxon>Spermatophyta</taxon>
        <taxon>Magnoliopsida</taxon>
        <taxon>eudicotyledons</taxon>
        <taxon>Gunneridae</taxon>
        <taxon>Pentapetalae</taxon>
        <taxon>rosids</taxon>
        <taxon>malvids</taxon>
        <taxon>Brassicales</taxon>
        <taxon>Brassicaceae</taxon>
        <taxon>Coluteocarpeae</taxon>
        <taxon>Microthlaspi</taxon>
    </lineage>
</organism>
<proteinExistence type="predicted"/>
<feature type="region of interest" description="Disordered" evidence="2">
    <location>
        <begin position="180"/>
        <end position="217"/>
    </location>
</feature>
<dbReference type="Proteomes" id="UP000467841">
    <property type="component" value="Unassembled WGS sequence"/>
</dbReference>
<feature type="coiled-coil region" evidence="1">
    <location>
        <begin position="274"/>
        <end position="301"/>
    </location>
</feature>
<evidence type="ECO:0000256" key="2">
    <source>
        <dbReference type="SAM" id="MobiDB-lite"/>
    </source>
</evidence>
<evidence type="ECO:0000256" key="1">
    <source>
        <dbReference type="SAM" id="Coils"/>
    </source>
</evidence>
<dbReference type="PANTHER" id="PTHR33223:SF11">
    <property type="entry name" value="ELEMENT PROTEIN, PUTATIVE-RELATED"/>
    <property type="match status" value="1"/>
</dbReference>
<keyword evidence="5" id="KW-1185">Reference proteome</keyword>
<gene>
    <name evidence="4" type="ORF">MERR_LOCUS33347</name>
</gene>
<comment type="caution">
    <text evidence="4">The sequence shown here is derived from an EMBL/GenBank/DDBJ whole genome shotgun (WGS) entry which is preliminary data.</text>
</comment>
<dbReference type="Pfam" id="PF03732">
    <property type="entry name" value="Retrotrans_gag"/>
    <property type="match status" value="1"/>
</dbReference>
<reference evidence="4" key="1">
    <citation type="submission" date="2020-01" db="EMBL/GenBank/DDBJ databases">
        <authorList>
            <person name="Mishra B."/>
        </authorList>
    </citation>
    <scope>NUCLEOTIDE SEQUENCE [LARGE SCALE GENOMIC DNA]</scope>
</reference>
<evidence type="ECO:0000259" key="3">
    <source>
        <dbReference type="Pfam" id="PF03732"/>
    </source>
</evidence>
<keyword evidence="1" id="KW-0175">Coiled coil</keyword>
<feature type="region of interest" description="Disordered" evidence="2">
    <location>
        <begin position="103"/>
        <end position="125"/>
    </location>
</feature>
<dbReference type="OrthoDB" id="1689420at2759"/>
<dbReference type="InterPro" id="IPR005162">
    <property type="entry name" value="Retrotrans_gag_dom"/>
</dbReference>
<feature type="compositionally biased region" description="Low complexity" evidence="2">
    <location>
        <begin position="196"/>
        <end position="214"/>
    </location>
</feature>
<evidence type="ECO:0000313" key="5">
    <source>
        <dbReference type="Proteomes" id="UP000467841"/>
    </source>
</evidence>